<evidence type="ECO:0000256" key="10">
    <source>
        <dbReference type="ARBA" id="ARBA00048639"/>
    </source>
</evidence>
<comment type="subunit">
    <text evidence="11">Monomer.</text>
</comment>
<feature type="binding site" evidence="11">
    <location>
        <position position="138"/>
    </location>
    <ligand>
        <name>FMN</name>
        <dbReference type="ChEBI" id="CHEBI:58210"/>
    </ligand>
</feature>
<organism evidence="13 14">
    <name type="scientific">Rhodanobacter caeni</name>
    <dbReference type="NCBI Taxonomy" id="657654"/>
    <lineage>
        <taxon>Bacteria</taxon>
        <taxon>Pseudomonadati</taxon>
        <taxon>Pseudomonadota</taxon>
        <taxon>Gammaproteobacteria</taxon>
        <taxon>Lysobacterales</taxon>
        <taxon>Rhodanobacteraceae</taxon>
        <taxon>Rhodanobacter</taxon>
    </lineage>
</organism>
<dbReference type="Gene3D" id="3.20.20.70">
    <property type="entry name" value="Aldolase class I"/>
    <property type="match status" value="1"/>
</dbReference>
<feature type="binding site" evidence="11">
    <location>
        <position position="65"/>
    </location>
    <ligand>
        <name>substrate</name>
    </ligand>
</feature>
<evidence type="ECO:0000256" key="8">
    <source>
        <dbReference type="ARBA" id="ARBA00023002"/>
    </source>
</evidence>
<name>A0ABN0U574_9GAMM</name>
<dbReference type="InterPro" id="IPR005719">
    <property type="entry name" value="Dihydroorotate_DH_2"/>
</dbReference>
<comment type="similarity">
    <text evidence="4 11">Belongs to the dihydroorotate dehydrogenase family. Type 2 subfamily.</text>
</comment>
<evidence type="ECO:0000259" key="12">
    <source>
        <dbReference type="Pfam" id="PF01180"/>
    </source>
</evidence>
<keyword evidence="9 11" id="KW-0472">Membrane</keyword>
<evidence type="ECO:0000256" key="5">
    <source>
        <dbReference type="ARBA" id="ARBA00022630"/>
    </source>
</evidence>
<feature type="binding site" evidence="11">
    <location>
        <begin position="61"/>
        <end position="65"/>
    </location>
    <ligand>
        <name>FMN</name>
        <dbReference type="ChEBI" id="CHEBI:58210"/>
    </ligand>
</feature>
<feature type="binding site" evidence="11">
    <location>
        <position position="85"/>
    </location>
    <ligand>
        <name>FMN</name>
        <dbReference type="ChEBI" id="CHEBI:58210"/>
    </ligand>
</feature>
<dbReference type="InterPro" id="IPR013785">
    <property type="entry name" value="Aldolase_TIM"/>
</dbReference>
<comment type="catalytic activity">
    <reaction evidence="10 11">
        <text>(S)-dihydroorotate + a quinone = orotate + a quinol</text>
        <dbReference type="Rhea" id="RHEA:30187"/>
        <dbReference type="ChEBI" id="CHEBI:24646"/>
        <dbReference type="ChEBI" id="CHEBI:30839"/>
        <dbReference type="ChEBI" id="CHEBI:30864"/>
        <dbReference type="ChEBI" id="CHEBI:132124"/>
        <dbReference type="EC" id="1.3.5.2"/>
    </reaction>
</comment>
<comment type="function">
    <text evidence="1 11">Catalyzes the conversion of dihydroorotate to orotate with quinone as electron acceptor.</text>
</comment>
<dbReference type="HAMAP" id="MF_00225">
    <property type="entry name" value="DHO_dh_type2"/>
    <property type="match status" value="1"/>
</dbReference>
<dbReference type="PIRSF" id="PIRSF000164">
    <property type="entry name" value="DHO_oxidase"/>
    <property type="match status" value="1"/>
</dbReference>
<dbReference type="InterPro" id="IPR050074">
    <property type="entry name" value="DHO_dehydrogenase"/>
</dbReference>
<dbReference type="Proteomes" id="UP001500657">
    <property type="component" value="Unassembled WGS sequence"/>
</dbReference>
<keyword evidence="7 11" id="KW-0665">Pyrimidine biosynthesis</keyword>
<dbReference type="RefSeq" id="WP_343879104.1">
    <property type="nucleotide sequence ID" value="NZ_BAAAFO010000001.1"/>
</dbReference>
<evidence type="ECO:0000256" key="9">
    <source>
        <dbReference type="ARBA" id="ARBA00023136"/>
    </source>
</evidence>
<dbReference type="PANTHER" id="PTHR48109:SF4">
    <property type="entry name" value="DIHYDROOROTATE DEHYDROGENASE (QUINONE), MITOCHONDRIAL"/>
    <property type="match status" value="1"/>
</dbReference>
<evidence type="ECO:0000256" key="1">
    <source>
        <dbReference type="ARBA" id="ARBA00003125"/>
    </source>
</evidence>
<keyword evidence="11" id="KW-1003">Cell membrane</keyword>
<evidence type="ECO:0000256" key="6">
    <source>
        <dbReference type="ARBA" id="ARBA00022643"/>
    </source>
</evidence>
<keyword evidence="6 11" id="KW-0288">FMN</keyword>
<feature type="binding site" evidence="11">
    <location>
        <position position="244"/>
    </location>
    <ligand>
        <name>FMN</name>
        <dbReference type="ChEBI" id="CHEBI:58210"/>
    </ligand>
</feature>
<feature type="binding site" evidence="11">
    <location>
        <begin position="245"/>
        <end position="246"/>
    </location>
    <ligand>
        <name>substrate</name>
    </ligand>
</feature>
<dbReference type="EC" id="1.3.5.2" evidence="11"/>
<evidence type="ECO:0000256" key="2">
    <source>
        <dbReference type="ARBA" id="ARBA00004370"/>
    </source>
</evidence>
<feature type="active site" description="Nucleophile" evidence="11">
    <location>
        <position position="174"/>
    </location>
</feature>
<feature type="binding site" evidence="11">
    <location>
        <position position="267"/>
    </location>
    <ligand>
        <name>FMN</name>
        <dbReference type="ChEBI" id="CHEBI:58210"/>
    </ligand>
</feature>
<comment type="caution">
    <text evidence="13">The sequence shown here is derived from an EMBL/GenBank/DDBJ whole genome shotgun (WGS) entry which is preliminary data.</text>
</comment>
<proteinExistence type="inferred from homology"/>
<comment type="cofactor">
    <cofactor evidence="11">
        <name>FMN</name>
        <dbReference type="ChEBI" id="CHEBI:58210"/>
    </cofactor>
    <text evidence="11">Binds 1 FMN per subunit.</text>
</comment>
<dbReference type="NCBIfam" id="NF003644">
    <property type="entry name" value="PRK05286.1-1"/>
    <property type="match status" value="1"/>
</dbReference>
<keyword evidence="5 11" id="KW-0285">Flavoprotein</keyword>
<keyword evidence="14" id="KW-1185">Reference proteome</keyword>
<dbReference type="NCBIfam" id="NF003652">
    <property type="entry name" value="PRK05286.2-5"/>
    <property type="match status" value="1"/>
</dbReference>
<dbReference type="NCBIfam" id="NF003646">
    <property type="entry name" value="PRK05286.1-4"/>
    <property type="match status" value="1"/>
</dbReference>
<feature type="binding site" evidence="11">
    <location>
        <begin position="110"/>
        <end position="114"/>
    </location>
    <ligand>
        <name>substrate</name>
    </ligand>
</feature>
<dbReference type="PROSITE" id="PS00911">
    <property type="entry name" value="DHODEHASE_1"/>
    <property type="match status" value="1"/>
</dbReference>
<dbReference type="NCBIfam" id="TIGR01036">
    <property type="entry name" value="pyrD_sub2"/>
    <property type="match status" value="1"/>
</dbReference>
<comment type="pathway">
    <text evidence="3 11">Pyrimidine metabolism; UMP biosynthesis via de novo pathway; orotate from (S)-dihydroorotate (quinone route): step 1/1.</text>
</comment>
<evidence type="ECO:0000256" key="7">
    <source>
        <dbReference type="ARBA" id="ARBA00022975"/>
    </source>
</evidence>
<dbReference type="InterPro" id="IPR012135">
    <property type="entry name" value="Dihydroorotate_DH_1_2"/>
</dbReference>
<dbReference type="InterPro" id="IPR001295">
    <property type="entry name" value="Dihydroorotate_DH_CS"/>
</dbReference>
<sequence length="345" mass="37140">MYDYLRPLLFKLDAETAHRATLYALGVAQRSNLAQWIARPPADLPTTAFGISFPNPVGLAAGLDKNAEHLDALNTLGFGFIEVGTVTPRPQPGNPKPRMFRLPQHEAIINRMGFNNEGVDALVRNVRASSYHGVLGINIGKNKDTPNEKAASDYLLCLTKVYELASYITINISSPNTQGLRDLQQEATLRRFIAVLREAQERLGSQHGQRKPMLLKIAPDLGEAEQDAIAEVLLHTGIDGVICGNTTIDHSAVADDPHGGEAGGLSGKPLFAHSTAVLAGMHKRLQGRIPLIGVGGILDGSDAAEKLDAGASLVQLYSGLIYRGPTLVNECVDEIRRQRGAAHVE</sequence>
<evidence type="ECO:0000313" key="14">
    <source>
        <dbReference type="Proteomes" id="UP001500657"/>
    </source>
</evidence>
<evidence type="ECO:0000313" key="13">
    <source>
        <dbReference type="EMBL" id="GAA0239094.1"/>
    </source>
</evidence>
<feature type="binding site" evidence="11">
    <location>
        <position position="171"/>
    </location>
    <ligand>
        <name>substrate</name>
    </ligand>
</feature>
<feature type="binding site" evidence="11">
    <location>
        <begin position="317"/>
        <end position="318"/>
    </location>
    <ligand>
        <name>FMN</name>
        <dbReference type="ChEBI" id="CHEBI:58210"/>
    </ligand>
</feature>
<feature type="binding site" evidence="11">
    <location>
        <position position="176"/>
    </location>
    <ligand>
        <name>substrate</name>
    </ligand>
</feature>
<feature type="domain" description="Dihydroorotate dehydrogenase catalytic" evidence="12">
    <location>
        <begin position="44"/>
        <end position="336"/>
    </location>
</feature>
<dbReference type="NCBIfam" id="NF003645">
    <property type="entry name" value="PRK05286.1-2"/>
    <property type="match status" value="1"/>
</dbReference>
<feature type="binding site" evidence="11">
    <location>
        <position position="216"/>
    </location>
    <ligand>
        <name>FMN</name>
        <dbReference type="ChEBI" id="CHEBI:58210"/>
    </ligand>
</feature>
<reference evidence="14" key="1">
    <citation type="journal article" date="2019" name="Int. J. Syst. Evol. Microbiol.">
        <title>The Global Catalogue of Microorganisms (GCM) 10K type strain sequencing project: providing services to taxonomists for standard genome sequencing and annotation.</title>
        <authorList>
            <consortium name="The Broad Institute Genomics Platform"/>
            <consortium name="The Broad Institute Genome Sequencing Center for Infectious Disease"/>
            <person name="Wu L."/>
            <person name="Ma J."/>
        </authorList>
    </citation>
    <scope>NUCLEOTIDE SEQUENCE [LARGE SCALE GENOMIC DNA]</scope>
    <source>
        <strain evidence="14">JCM 16242</strain>
    </source>
</reference>
<comment type="subcellular location">
    <subcellularLocation>
        <location evidence="11">Cell membrane</location>
        <topology evidence="11">Peripheral membrane protein</topology>
    </subcellularLocation>
    <subcellularLocation>
        <location evidence="2">Membrane</location>
    </subcellularLocation>
</comment>
<dbReference type="PANTHER" id="PTHR48109">
    <property type="entry name" value="DIHYDROOROTATE DEHYDROGENASE (QUINONE), MITOCHONDRIAL-RELATED"/>
    <property type="match status" value="1"/>
</dbReference>
<accession>A0ABN0U574</accession>
<feature type="binding site" evidence="11">
    <location>
        <position position="296"/>
    </location>
    <ligand>
        <name>FMN</name>
        <dbReference type="ChEBI" id="CHEBI:58210"/>
    </ligand>
</feature>
<evidence type="ECO:0000256" key="3">
    <source>
        <dbReference type="ARBA" id="ARBA00005161"/>
    </source>
</evidence>
<dbReference type="CDD" id="cd04738">
    <property type="entry name" value="DHOD_2_like"/>
    <property type="match status" value="1"/>
</dbReference>
<feature type="binding site" evidence="11">
    <location>
        <position position="171"/>
    </location>
    <ligand>
        <name>FMN</name>
        <dbReference type="ChEBI" id="CHEBI:58210"/>
    </ligand>
</feature>
<evidence type="ECO:0000256" key="11">
    <source>
        <dbReference type="HAMAP-Rule" id="MF_00225"/>
    </source>
</evidence>
<protein>
    <recommendedName>
        <fullName evidence="11">Dihydroorotate dehydrogenase (quinone)</fullName>
        <ecNumber evidence="11">1.3.5.2</ecNumber>
    </recommendedName>
    <alternativeName>
        <fullName evidence="11">DHOdehase</fullName>
        <shortName evidence="11">DHOD</shortName>
        <shortName evidence="11">DHODase</shortName>
    </alternativeName>
    <alternativeName>
        <fullName evidence="11">Dihydroorotate oxidase</fullName>
    </alternativeName>
</protein>
<dbReference type="SUPFAM" id="SSF51395">
    <property type="entry name" value="FMN-linked oxidoreductases"/>
    <property type="match status" value="1"/>
</dbReference>
<dbReference type="PROSITE" id="PS00912">
    <property type="entry name" value="DHODEHASE_2"/>
    <property type="match status" value="1"/>
</dbReference>
<dbReference type="EMBL" id="BAAAFO010000001">
    <property type="protein sequence ID" value="GAA0239094.1"/>
    <property type="molecule type" value="Genomic_DNA"/>
</dbReference>
<dbReference type="InterPro" id="IPR005720">
    <property type="entry name" value="Dihydroorotate_DH_cat"/>
</dbReference>
<gene>
    <name evidence="11" type="primary">pyrD</name>
    <name evidence="13" type="ORF">GCM10009126_00840</name>
</gene>
<evidence type="ECO:0000256" key="4">
    <source>
        <dbReference type="ARBA" id="ARBA00005359"/>
    </source>
</evidence>
<dbReference type="Pfam" id="PF01180">
    <property type="entry name" value="DHO_dh"/>
    <property type="match status" value="1"/>
</dbReference>
<keyword evidence="8 11" id="KW-0560">Oxidoreductase</keyword>